<reference evidence="2" key="1">
    <citation type="submission" date="2020-03" db="EMBL/GenBank/DDBJ databases">
        <authorList>
            <person name="Weist P."/>
        </authorList>
    </citation>
    <scope>NUCLEOTIDE SEQUENCE</scope>
</reference>
<keyword evidence="3" id="KW-1185">Reference proteome</keyword>
<name>A0A9N7TYR3_PLEPL</name>
<organism evidence="2 3">
    <name type="scientific">Pleuronectes platessa</name>
    <name type="common">European plaice</name>
    <dbReference type="NCBI Taxonomy" id="8262"/>
    <lineage>
        <taxon>Eukaryota</taxon>
        <taxon>Metazoa</taxon>
        <taxon>Chordata</taxon>
        <taxon>Craniata</taxon>
        <taxon>Vertebrata</taxon>
        <taxon>Euteleostomi</taxon>
        <taxon>Actinopterygii</taxon>
        <taxon>Neopterygii</taxon>
        <taxon>Teleostei</taxon>
        <taxon>Neoteleostei</taxon>
        <taxon>Acanthomorphata</taxon>
        <taxon>Carangaria</taxon>
        <taxon>Pleuronectiformes</taxon>
        <taxon>Pleuronectoidei</taxon>
        <taxon>Pleuronectidae</taxon>
        <taxon>Pleuronectes</taxon>
    </lineage>
</organism>
<dbReference type="EMBL" id="CADEAL010000489">
    <property type="protein sequence ID" value="CAB1420896.1"/>
    <property type="molecule type" value="Genomic_DNA"/>
</dbReference>
<comment type="caution">
    <text evidence="2">The sequence shown here is derived from an EMBL/GenBank/DDBJ whole genome shotgun (WGS) entry which is preliminary data.</text>
</comment>
<accession>A0A9N7TYR3</accession>
<feature type="non-terminal residue" evidence="2">
    <location>
        <position position="167"/>
    </location>
</feature>
<evidence type="ECO:0000313" key="2">
    <source>
        <dbReference type="EMBL" id="CAB1420896.1"/>
    </source>
</evidence>
<gene>
    <name evidence="2" type="ORF">PLEPLA_LOCUS8773</name>
</gene>
<sequence length="167" mass="17915">HNPHRVENKKKKMKAPLFHRAVRTSQPNASHRHRCAFGNKSHLVRAPVCSLPPPPPPAAGVASITSSRPRPPAQGIAEATVAWQPPHSRATRPLFSKPVSAHLKVWSRAGSGTERANQDSLRPLCALTDHITISESSSVRRGSYGPAKEVLGVNRASSDRESAAGGI</sequence>
<evidence type="ECO:0000256" key="1">
    <source>
        <dbReference type="SAM" id="MobiDB-lite"/>
    </source>
</evidence>
<dbReference type="AlphaFoldDB" id="A0A9N7TYR3"/>
<proteinExistence type="predicted"/>
<protein>
    <submittedName>
        <fullName evidence="2">Uncharacterized protein</fullName>
    </submittedName>
</protein>
<feature type="region of interest" description="Disordered" evidence="1">
    <location>
        <begin position="48"/>
        <end position="73"/>
    </location>
</feature>
<dbReference type="Proteomes" id="UP001153269">
    <property type="component" value="Unassembled WGS sequence"/>
</dbReference>
<evidence type="ECO:0000313" key="3">
    <source>
        <dbReference type="Proteomes" id="UP001153269"/>
    </source>
</evidence>